<accession>A0ABR4G831</accession>
<gene>
    <name evidence="2" type="ORF">BJX66DRAFT_302327</name>
</gene>
<keyword evidence="3" id="KW-1185">Reference proteome</keyword>
<comment type="caution">
    <text evidence="2">The sequence shown here is derived from an EMBL/GenBank/DDBJ whole genome shotgun (WGS) entry which is preliminary data.</text>
</comment>
<name>A0ABR4G831_9EURO</name>
<organism evidence="2 3">
    <name type="scientific">Aspergillus keveii</name>
    <dbReference type="NCBI Taxonomy" id="714993"/>
    <lineage>
        <taxon>Eukaryota</taxon>
        <taxon>Fungi</taxon>
        <taxon>Dikarya</taxon>
        <taxon>Ascomycota</taxon>
        <taxon>Pezizomycotina</taxon>
        <taxon>Eurotiomycetes</taxon>
        <taxon>Eurotiomycetidae</taxon>
        <taxon>Eurotiales</taxon>
        <taxon>Aspergillaceae</taxon>
        <taxon>Aspergillus</taxon>
        <taxon>Aspergillus subgen. Nidulantes</taxon>
    </lineage>
</organism>
<reference evidence="2 3" key="1">
    <citation type="submission" date="2024-07" db="EMBL/GenBank/DDBJ databases">
        <title>Section-level genome sequencing and comparative genomics of Aspergillus sections Usti and Cavernicolus.</title>
        <authorList>
            <consortium name="Lawrence Berkeley National Laboratory"/>
            <person name="Nybo J.L."/>
            <person name="Vesth T.C."/>
            <person name="Theobald S."/>
            <person name="Frisvad J.C."/>
            <person name="Larsen T.O."/>
            <person name="Kjaerboelling I."/>
            <person name="Rothschild-Mancinelli K."/>
            <person name="Lyhne E.K."/>
            <person name="Kogle M.E."/>
            <person name="Barry K."/>
            <person name="Clum A."/>
            <person name="Na H."/>
            <person name="Ledsgaard L."/>
            <person name="Lin J."/>
            <person name="Lipzen A."/>
            <person name="Kuo A."/>
            <person name="Riley R."/>
            <person name="Mondo S."/>
            <person name="Labutti K."/>
            <person name="Haridas S."/>
            <person name="Pangalinan J."/>
            <person name="Salamov A.A."/>
            <person name="Simmons B.A."/>
            <person name="Magnuson J.K."/>
            <person name="Chen J."/>
            <person name="Drula E."/>
            <person name="Henrissat B."/>
            <person name="Wiebenga A."/>
            <person name="Lubbers R.J."/>
            <person name="Gomes A.C."/>
            <person name="Makela M.R."/>
            <person name="Stajich J."/>
            <person name="Grigoriev I.V."/>
            <person name="Mortensen U.H."/>
            <person name="De Vries R.P."/>
            <person name="Baker S.E."/>
            <person name="Andersen M.R."/>
        </authorList>
    </citation>
    <scope>NUCLEOTIDE SEQUENCE [LARGE SCALE GENOMIC DNA]</scope>
    <source>
        <strain evidence="2 3">CBS 209.92</strain>
    </source>
</reference>
<sequence length="189" mass="19683">MKLNYLAVAASLGLTAVAQPTGTCATPSKPDTFGLVAIRSGDAVQYAGFNAALRSIFAGLPSQNATCDGTDDGYATFYLKDGALFLYGPNEQQLYVDRSGMGQGKIGYTVSGETGPRNGERTGWAINEDNHLQFDGSDLIACPNSIDGAYSIWASAGIDNPAGNSNCVGIAARVEKEAEPTSCSYSTSQ</sequence>
<evidence type="ECO:0000256" key="1">
    <source>
        <dbReference type="SAM" id="SignalP"/>
    </source>
</evidence>
<proteinExistence type="predicted"/>
<keyword evidence="1" id="KW-0732">Signal</keyword>
<evidence type="ECO:0008006" key="4">
    <source>
        <dbReference type="Google" id="ProtNLM"/>
    </source>
</evidence>
<feature type="chain" id="PRO_5045483687" description="Cell wall protein PhiA" evidence="1">
    <location>
        <begin position="19"/>
        <end position="189"/>
    </location>
</feature>
<dbReference type="Proteomes" id="UP001610563">
    <property type="component" value="Unassembled WGS sequence"/>
</dbReference>
<protein>
    <recommendedName>
        <fullName evidence="4">Cell wall protein PhiA</fullName>
    </recommendedName>
</protein>
<evidence type="ECO:0000313" key="2">
    <source>
        <dbReference type="EMBL" id="KAL2795141.1"/>
    </source>
</evidence>
<feature type="signal peptide" evidence="1">
    <location>
        <begin position="1"/>
        <end position="18"/>
    </location>
</feature>
<dbReference type="EMBL" id="JBFTWV010000037">
    <property type="protein sequence ID" value="KAL2795141.1"/>
    <property type="molecule type" value="Genomic_DNA"/>
</dbReference>
<evidence type="ECO:0000313" key="3">
    <source>
        <dbReference type="Proteomes" id="UP001610563"/>
    </source>
</evidence>